<evidence type="ECO:0000313" key="7">
    <source>
        <dbReference type="EMBL" id="OKH40970.1"/>
    </source>
</evidence>
<keyword evidence="3 6" id="KW-0812">Transmembrane</keyword>
<comment type="similarity">
    <text evidence="2">Belongs to the autoinducer-2 exporter (AI-2E) (TC 2.A.86) family.</text>
</comment>
<accession>A0A1U7ITX3</accession>
<feature type="transmembrane region" description="Helical" evidence="6">
    <location>
        <begin position="147"/>
        <end position="170"/>
    </location>
</feature>
<dbReference type="Pfam" id="PF01594">
    <property type="entry name" value="AI-2E_transport"/>
    <property type="match status" value="1"/>
</dbReference>
<feature type="transmembrane region" description="Helical" evidence="6">
    <location>
        <begin position="230"/>
        <end position="259"/>
    </location>
</feature>
<dbReference type="EMBL" id="MRCE01000001">
    <property type="protein sequence ID" value="OKH40970.1"/>
    <property type="molecule type" value="Genomic_DNA"/>
</dbReference>
<dbReference type="RefSeq" id="WP_073591644.1">
    <property type="nucleotide sequence ID" value="NZ_MRCE01000001.1"/>
</dbReference>
<comment type="caution">
    <text evidence="7">The sequence shown here is derived from an EMBL/GenBank/DDBJ whole genome shotgun (WGS) entry which is preliminary data.</text>
</comment>
<dbReference type="AlphaFoldDB" id="A0A1U7ITX3"/>
<reference evidence="7 8" key="1">
    <citation type="submission" date="2016-11" db="EMBL/GenBank/DDBJ databases">
        <title>Draft Genome Sequences of Nine Cyanobacterial Strains from Diverse Habitats.</title>
        <authorList>
            <person name="Zhu T."/>
            <person name="Hou S."/>
            <person name="Lu X."/>
            <person name="Hess W.R."/>
        </authorList>
    </citation>
    <scope>NUCLEOTIDE SEQUENCE [LARGE SCALE GENOMIC DNA]</scope>
    <source>
        <strain evidence="7 8">IAM M-71</strain>
    </source>
</reference>
<dbReference type="STRING" id="454136.NIES2119_01300"/>
<gene>
    <name evidence="7" type="ORF">NIES2119_01300</name>
</gene>
<sequence>MRPPLLPQASSQFWQTLNNSILIRYILLFGCGWITVILINYFYSTIAIFTGAAIFAALLNYPVVWLSRYLPRAVAITIAFITALVLLLGIVSIIGFQVLNQGQGLLSDIGDIIKEQNSLPFRSFLKQIDISKVVGTLQTGLATGLGIVQGIFSSVFIGIFGAVISLYMLIDGGKLWKSGLRFIPAASRDRFARTFEKSFLGFIRGQLLLMLFLSTTTLVIYPFLGVNYSLILAIIIGLIDAIPGIGATLGVIVVTFLVFASQGFEVALRVVIVSIILIQIQDNYIRPKVMGDALELNPVLLFLALFIGERIAGLLGIFLSIPIAGMISLWMQSNTEETTPLLIENSEDIIK</sequence>
<dbReference type="InterPro" id="IPR002549">
    <property type="entry name" value="AI-2E-like"/>
</dbReference>
<dbReference type="Proteomes" id="UP000185860">
    <property type="component" value="Unassembled WGS sequence"/>
</dbReference>
<feature type="transmembrane region" description="Helical" evidence="6">
    <location>
        <begin position="48"/>
        <end position="66"/>
    </location>
</feature>
<keyword evidence="4 6" id="KW-1133">Transmembrane helix</keyword>
<protein>
    <submittedName>
        <fullName evidence="7">AI-2E family transporter</fullName>
    </submittedName>
</protein>
<evidence type="ECO:0000256" key="3">
    <source>
        <dbReference type="ARBA" id="ARBA00022692"/>
    </source>
</evidence>
<dbReference type="OrthoDB" id="464097at2"/>
<dbReference type="PANTHER" id="PTHR21716">
    <property type="entry name" value="TRANSMEMBRANE PROTEIN"/>
    <property type="match status" value="1"/>
</dbReference>
<evidence type="ECO:0000256" key="4">
    <source>
        <dbReference type="ARBA" id="ARBA00022989"/>
    </source>
</evidence>
<feature type="transmembrane region" description="Helical" evidence="6">
    <location>
        <begin position="21"/>
        <end position="42"/>
    </location>
</feature>
<keyword evidence="5 6" id="KW-0472">Membrane</keyword>
<evidence type="ECO:0000256" key="6">
    <source>
        <dbReference type="SAM" id="Phobius"/>
    </source>
</evidence>
<organism evidence="7 8">
    <name type="scientific">[Phormidium ambiguum] IAM M-71</name>
    <dbReference type="NCBI Taxonomy" id="454136"/>
    <lineage>
        <taxon>Bacteria</taxon>
        <taxon>Bacillati</taxon>
        <taxon>Cyanobacteriota</taxon>
        <taxon>Cyanophyceae</taxon>
        <taxon>Oscillatoriophycideae</taxon>
        <taxon>Aerosakkonematales</taxon>
        <taxon>Aerosakkonemataceae</taxon>
        <taxon>Floridanema</taxon>
    </lineage>
</organism>
<dbReference type="GO" id="GO:0016020">
    <property type="term" value="C:membrane"/>
    <property type="evidence" value="ECO:0007669"/>
    <property type="project" value="UniProtKB-SubCell"/>
</dbReference>
<evidence type="ECO:0000256" key="2">
    <source>
        <dbReference type="ARBA" id="ARBA00009773"/>
    </source>
</evidence>
<feature type="transmembrane region" description="Helical" evidence="6">
    <location>
        <begin position="73"/>
        <end position="96"/>
    </location>
</feature>
<proteinExistence type="inferred from homology"/>
<name>A0A1U7ITX3_9CYAN</name>
<dbReference type="PANTHER" id="PTHR21716:SF66">
    <property type="entry name" value="TRANSPORT PROTEIN SLL0063-RELATED"/>
    <property type="match status" value="1"/>
</dbReference>
<dbReference type="GO" id="GO:0055085">
    <property type="term" value="P:transmembrane transport"/>
    <property type="evidence" value="ECO:0007669"/>
    <property type="project" value="TreeGrafter"/>
</dbReference>
<comment type="subcellular location">
    <subcellularLocation>
        <location evidence="1">Membrane</location>
        <topology evidence="1">Multi-pass membrane protein</topology>
    </subcellularLocation>
</comment>
<feature type="transmembrane region" description="Helical" evidence="6">
    <location>
        <begin position="301"/>
        <end position="324"/>
    </location>
</feature>
<evidence type="ECO:0000256" key="1">
    <source>
        <dbReference type="ARBA" id="ARBA00004141"/>
    </source>
</evidence>
<feature type="transmembrane region" description="Helical" evidence="6">
    <location>
        <begin position="266"/>
        <end position="281"/>
    </location>
</feature>
<evidence type="ECO:0000256" key="5">
    <source>
        <dbReference type="ARBA" id="ARBA00023136"/>
    </source>
</evidence>
<evidence type="ECO:0000313" key="8">
    <source>
        <dbReference type="Proteomes" id="UP000185860"/>
    </source>
</evidence>
<feature type="transmembrane region" description="Helical" evidence="6">
    <location>
        <begin position="207"/>
        <end position="224"/>
    </location>
</feature>